<accession>A0ABX2C131</accession>
<dbReference type="Pfam" id="PF00425">
    <property type="entry name" value="Chorismate_bind"/>
    <property type="match status" value="1"/>
</dbReference>
<name>A0ABX2C131_9BURK</name>
<evidence type="ECO:0000313" key="2">
    <source>
        <dbReference type="EMBL" id="NPT46018.1"/>
    </source>
</evidence>
<dbReference type="Gene3D" id="3.20.10.10">
    <property type="entry name" value="D-amino Acid Aminotransferase, subunit A, domain 2"/>
    <property type="match status" value="1"/>
</dbReference>
<dbReference type="InterPro" id="IPR015890">
    <property type="entry name" value="Chorismate_C"/>
</dbReference>
<dbReference type="InterPro" id="IPR001544">
    <property type="entry name" value="Aminotrans_IV"/>
</dbReference>
<dbReference type="InterPro" id="IPR043131">
    <property type="entry name" value="BCAT-like_N"/>
</dbReference>
<gene>
    <name evidence="2" type="ORF">GNZ12_32805</name>
</gene>
<sequence>MTADERDAVFALLDDCDATAARRSSRLYTGFVHERVCADAAQLETVCETVAADTRRGLHAVVLADYEFGRCLLDGGQTHRVLNETQRGDATLRFLLFGRCEKLSRDDVDTWLVERDGGAAEASVAGTANVRASVDPKQFNEAIDAIHAALRAGDSYQVNYTYRLGFDVFGSPTALYRRLRARQPVPYGALIALPGDAWVLSCSPELFIEKEGAMLRARPMKGTAPRSADPVADRHAAEFLANDPKNRAENVMIVDLLRNDLSRVAQTGSVNVPALFSVEPYASVWQMTSTVHSTLRAGTSFAEIMRALFPCGSITGAPKHRTMQLIDELESTPRGLYTGAIGWLDAPAVAAEVAATSSANTAVDAAGVTTVAVASLGATPSVTASNTACGDFCLSVAIRTLTLSPTAQQGELQGKMGVGAGIVLDSVAADEYAECQLKARFLTGAEPGFELFETMYATREEGVRHLSRHLARLSASAATLGFKLDGEIEIRAQIAGKCAALPAQTPHRMRLALSKNGTVHITAAVLTPLADSKVGVLLGPDHAFSATNANDPLLHHKTTRRAEYDRGWREAEAKGAFDTLFFNERGELTEGGRSNVFVKLAGRWWTPPLKSGVLPGIMRGVLLEDTSLQAAERVLTRVDVQNAEALLVCNALRGAVQAHVLG</sequence>
<feature type="domain" description="Chorismate-utilising enzyme C-terminal" evidence="1">
    <location>
        <begin position="136"/>
        <end position="347"/>
    </location>
</feature>
<keyword evidence="3" id="KW-1185">Reference proteome</keyword>
<dbReference type="Gene3D" id="3.60.120.10">
    <property type="entry name" value="Anthranilate synthase"/>
    <property type="match status" value="1"/>
</dbReference>
<dbReference type="PRINTS" id="PR00095">
    <property type="entry name" value="ANTSNTHASEI"/>
</dbReference>
<dbReference type="RefSeq" id="WP_172316200.1">
    <property type="nucleotide sequence ID" value="NZ_WOEY01000130.1"/>
</dbReference>
<dbReference type="SUPFAM" id="SSF56322">
    <property type="entry name" value="ADC synthase"/>
    <property type="match status" value="1"/>
</dbReference>
<dbReference type="InterPro" id="IPR005801">
    <property type="entry name" value="ADC_synthase"/>
</dbReference>
<dbReference type="Proteomes" id="UP000652198">
    <property type="component" value="Unassembled WGS sequence"/>
</dbReference>
<evidence type="ECO:0000259" key="1">
    <source>
        <dbReference type="Pfam" id="PF00425"/>
    </source>
</evidence>
<reference evidence="2 3" key="1">
    <citation type="submission" date="2019-11" db="EMBL/GenBank/DDBJ databases">
        <title>Metabolism of dissolved organic matter in forest soils.</title>
        <authorList>
            <person name="Cyle K.T."/>
            <person name="Wilhelm R.C."/>
            <person name="Martinez C.E."/>
        </authorList>
    </citation>
    <scope>NUCLEOTIDE SEQUENCE [LARGE SCALE GENOMIC DNA]</scope>
    <source>
        <strain evidence="2 3">1N</strain>
    </source>
</reference>
<dbReference type="PANTHER" id="PTHR11236">
    <property type="entry name" value="AMINOBENZOATE/ANTHRANILATE SYNTHASE"/>
    <property type="match status" value="1"/>
</dbReference>
<dbReference type="InterPro" id="IPR043132">
    <property type="entry name" value="BCAT-like_C"/>
</dbReference>
<dbReference type="InterPro" id="IPR036038">
    <property type="entry name" value="Aminotransferase-like"/>
</dbReference>
<dbReference type="InterPro" id="IPR019999">
    <property type="entry name" value="Anth_synth_I-like"/>
</dbReference>
<evidence type="ECO:0000313" key="3">
    <source>
        <dbReference type="Proteomes" id="UP000652198"/>
    </source>
</evidence>
<dbReference type="Pfam" id="PF01063">
    <property type="entry name" value="Aminotran_4"/>
    <property type="match status" value="1"/>
</dbReference>
<dbReference type="EMBL" id="WOEY01000130">
    <property type="protein sequence ID" value="NPT46018.1"/>
    <property type="molecule type" value="Genomic_DNA"/>
</dbReference>
<dbReference type="PANTHER" id="PTHR11236:SF50">
    <property type="entry name" value="AMINODEOXYCHORISMATE SYNTHASE COMPONENT 1"/>
    <property type="match status" value="1"/>
</dbReference>
<dbReference type="SUPFAM" id="SSF56752">
    <property type="entry name" value="D-aminoacid aminotransferase-like PLP-dependent enzymes"/>
    <property type="match status" value="1"/>
</dbReference>
<organism evidence="2 3">
    <name type="scientific">Paraburkholderia solitsugae</name>
    <dbReference type="NCBI Taxonomy" id="2675748"/>
    <lineage>
        <taxon>Bacteria</taxon>
        <taxon>Pseudomonadati</taxon>
        <taxon>Pseudomonadota</taxon>
        <taxon>Betaproteobacteria</taxon>
        <taxon>Burkholderiales</taxon>
        <taxon>Burkholderiaceae</taxon>
        <taxon>Paraburkholderia</taxon>
    </lineage>
</organism>
<comment type="caution">
    <text evidence="2">The sequence shown here is derived from an EMBL/GenBank/DDBJ whole genome shotgun (WGS) entry which is preliminary data.</text>
</comment>
<protein>
    <submittedName>
        <fullName evidence="2">Chloride transporter</fullName>
    </submittedName>
</protein>
<dbReference type="Gene3D" id="3.30.470.10">
    <property type="match status" value="1"/>
</dbReference>
<proteinExistence type="predicted"/>